<comment type="caution">
    <text evidence="1">The sequence shown here is derived from an EMBL/GenBank/DDBJ whole genome shotgun (WGS) entry which is preliminary data.</text>
</comment>
<dbReference type="EMBL" id="BGZK01001341">
    <property type="protein sequence ID" value="GBP77664.1"/>
    <property type="molecule type" value="Genomic_DNA"/>
</dbReference>
<dbReference type="Proteomes" id="UP000299102">
    <property type="component" value="Unassembled WGS sequence"/>
</dbReference>
<organism evidence="1 2">
    <name type="scientific">Eumeta variegata</name>
    <name type="common">Bagworm moth</name>
    <name type="synonym">Eumeta japonica</name>
    <dbReference type="NCBI Taxonomy" id="151549"/>
    <lineage>
        <taxon>Eukaryota</taxon>
        <taxon>Metazoa</taxon>
        <taxon>Ecdysozoa</taxon>
        <taxon>Arthropoda</taxon>
        <taxon>Hexapoda</taxon>
        <taxon>Insecta</taxon>
        <taxon>Pterygota</taxon>
        <taxon>Neoptera</taxon>
        <taxon>Endopterygota</taxon>
        <taxon>Lepidoptera</taxon>
        <taxon>Glossata</taxon>
        <taxon>Ditrysia</taxon>
        <taxon>Tineoidea</taxon>
        <taxon>Psychidae</taxon>
        <taxon>Oiketicinae</taxon>
        <taxon>Eumeta</taxon>
    </lineage>
</organism>
<evidence type="ECO:0000313" key="2">
    <source>
        <dbReference type="Proteomes" id="UP000299102"/>
    </source>
</evidence>
<accession>A0A4C1YS49</accession>
<reference evidence="1 2" key="1">
    <citation type="journal article" date="2019" name="Commun. Biol.">
        <title>The bagworm genome reveals a unique fibroin gene that provides high tensile strength.</title>
        <authorList>
            <person name="Kono N."/>
            <person name="Nakamura H."/>
            <person name="Ohtoshi R."/>
            <person name="Tomita M."/>
            <person name="Numata K."/>
            <person name="Arakawa K."/>
        </authorList>
    </citation>
    <scope>NUCLEOTIDE SEQUENCE [LARGE SCALE GENOMIC DNA]</scope>
</reference>
<keyword evidence="2" id="KW-1185">Reference proteome</keyword>
<evidence type="ECO:0000313" key="1">
    <source>
        <dbReference type="EMBL" id="GBP77664.1"/>
    </source>
</evidence>
<gene>
    <name evidence="1" type="ORF">EVAR_57049_1</name>
</gene>
<sequence length="94" mass="10525">MCDGKVGEGRLRKSYAGQIGGIVRRGKRDMRRSCRVEVCGVWLPFGEIGAPSMGVYTEFRTFKQVLIAIFPARVRRVRRSDDAAPPDAPSPRQM</sequence>
<name>A0A4C1YS49_EUMVA</name>
<protein>
    <submittedName>
        <fullName evidence="1">Uncharacterized protein</fullName>
    </submittedName>
</protein>
<proteinExistence type="predicted"/>
<dbReference type="AlphaFoldDB" id="A0A4C1YS49"/>